<accession>A0A6J8CSB4</accession>
<organism evidence="1 2">
    <name type="scientific">Mytilus coruscus</name>
    <name type="common">Sea mussel</name>
    <dbReference type="NCBI Taxonomy" id="42192"/>
    <lineage>
        <taxon>Eukaryota</taxon>
        <taxon>Metazoa</taxon>
        <taxon>Spiralia</taxon>
        <taxon>Lophotrochozoa</taxon>
        <taxon>Mollusca</taxon>
        <taxon>Bivalvia</taxon>
        <taxon>Autobranchia</taxon>
        <taxon>Pteriomorphia</taxon>
        <taxon>Mytilida</taxon>
        <taxon>Mytiloidea</taxon>
        <taxon>Mytilidae</taxon>
        <taxon>Mytilinae</taxon>
        <taxon>Mytilus</taxon>
    </lineage>
</organism>
<name>A0A6J8CSB4_MYTCO</name>
<keyword evidence="2" id="KW-1185">Reference proteome</keyword>
<evidence type="ECO:0000313" key="1">
    <source>
        <dbReference type="EMBL" id="CAC5398755.1"/>
    </source>
</evidence>
<evidence type="ECO:0000313" key="2">
    <source>
        <dbReference type="Proteomes" id="UP000507470"/>
    </source>
</evidence>
<proteinExistence type="predicted"/>
<dbReference type="Proteomes" id="UP000507470">
    <property type="component" value="Unassembled WGS sequence"/>
</dbReference>
<dbReference type="EMBL" id="CACVKT020005968">
    <property type="protein sequence ID" value="CAC5398755.1"/>
    <property type="molecule type" value="Genomic_DNA"/>
</dbReference>
<dbReference type="AlphaFoldDB" id="A0A6J8CSB4"/>
<reference evidence="1 2" key="1">
    <citation type="submission" date="2020-06" db="EMBL/GenBank/DDBJ databases">
        <authorList>
            <person name="Li R."/>
            <person name="Bekaert M."/>
        </authorList>
    </citation>
    <scope>NUCLEOTIDE SEQUENCE [LARGE SCALE GENOMIC DNA]</scope>
    <source>
        <strain evidence="2">wild</strain>
    </source>
</reference>
<protein>
    <submittedName>
        <fullName evidence="1">Uncharacterized protein</fullName>
    </submittedName>
</protein>
<gene>
    <name evidence="1" type="ORF">MCOR_33097</name>
</gene>
<sequence>MDIEHKAEKDLAVDKLRQHEKITRYKPDPTVIRKKGDKEEPLRARSIAYANASAIRRQNFVTSKRFSRAVSRLFGGKQKANNTSFEDQDIKTSTQTMHNDALNSLPNLDFTEPVRELTHAVFVELVQKMVSDKQQNCCTVLKETQMSKSILQKIKNTNIELDKIDTTNAQSKTEYNTQMSLTH</sequence>